<proteinExistence type="predicted"/>
<organism evidence="1 2">
    <name type="scientific">Candidatus Woesebacteria bacterium RIFCSPHIGHO2_02_FULL_39_13</name>
    <dbReference type="NCBI Taxonomy" id="1802505"/>
    <lineage>
        <taxon>Bacteria</taxon>
        <taxon>Candidatus Woeseibacteriota</taxon>
    </lineage>
</organism>
<evidence type="ECO:0000313" key="1">
    <source>
        <dbReference type="EMBL" id="OGM32735.1"/>
    </source>
</evidence>
<reference evidence="1 2" key="1">
    <citation type="journal article" date="2016" name="Nat. Commun.">
        <title>Thousands of microbial genomes shed light on interconnected biogeochemical processes in an aquifer system.</title>
        <authorList>
            <person name="Anantharaman K."/>
            <person name="Brown C.T."/>
            <person name="Hug L.A."/>
            <person name="Sharon I."/>
            <person name="Castelle C.J."/>
            <person name="Probst A.J."/>
            <person name="Thomas B.C."/>
            <person name="Singh A."/>
            <person name="Wilkins M.J."/>
            <person name="Karaoz U."/>
            <person name="Brodie E.L."/>
            <person name="Williams K.H."/>
            <person name="Hubbard S.S."/>
            <person name="Banfield J.F."/>
        </authorList>
    </citation>
    <scope>NUCLEOTIDE SEQUENCE [LARGE SCALE GENOMIC DNA]</scope>
</reference>
<dbReference type="InterPro" id="IPR027417">
    <property type="entry name" value="P-loop_NTPase"/>
</dbReference>
<protein>
    <recommendedName>
        <fullName evidence="3">Adenylate kinase</fullName>
    </recommendedName>
</protein>
<evidence type="ECO:0008006" key="3">
    <source>
        <dbReference type="Google" id="ProtNLM"/>
    </source>
</evidence>
<dbReference type="Proteomes" id="UP000177169">
    <property type="component" value="Unassembled WGS sequence"/>
</dbReference>
<sequence length="210" mass="23639">MTKELVYLVGGVNGVGKSTLIKELSQGYPQFDVFRGSTELMKWLALREGDYETLRALPDDYKNAEAEKMMRKILTDGSSEAKTIIIDAHYLNYKEGEMVDTTGEWMGLLSGLFVIMAPPNVILARIKEDEIVGGKKRNLFPADAAEERKLQMLDNYLVKTLEKAEEVSKKFGIPCYVIDNSSEGVGSAISQFLEYDTLLNSEHIRKEKNE</sequence>
<dbReference type="EMBL" id="MGGR01000028">
    <property type="protein sequence ID" value="OGM32735.1"/>
    <property type="molecule type" value="Genomic_DNA"/>
</dbReference>
<dbReference type="STRING" id="1802505.A3D01_01005"/>
<gene>
    <name evidence="1" type="ORF">A3D01_01005</name>
</gene>
<dbReference type="Gene3D" id="3.40.50.300">
    <property type="entry name" value="P-loop containing nucleotide triphosphate hydrolases"/>
    <property type="match status" value="1"/>
</dbReference>
<dbReference type="Pfam" id="PF13207">
    <property type="entry name" value="AAA_17"/>
    <property type="match status" value="1"/>
</dbReference>
<accession>A0A1F7Z1X8</accession>
<dbReference type="AlphaFoldDB" id="A0A1F7Z1X8"/>
<evidence type="ECO:0000313" key="2">
    <source>
        <dbReference type="Proteomes" id="UP000177169"/>
    </source>
</evidence>
<comment type="caution">
    <text evidence="1">The sequence shown here is derived from an EMBL/GenBank/DDBJ whole genome shotgun (WGS) entry which is preliminary data.</text>
</comment>
<dbReference type="SUPFAM" id="SSF52540">
    <property type="entry name" value="P-loop containing nucleoside triphosphate hydrolases"/>
    <property type="match status" value="1"/>
</dbReference>
<name>A0A1F7Z1X8_9BACT</name>